<evidence type="ECO:0000256" key="3">
    <source>
        <dbReference type="ARBA" id="ARBA00023022"/>
    </source>
</evidence>
<evidence type="ECO:0000256" key="7">
    <source>
        <dbReference type="SAM" id="Phobius"/>
    </source>
</evidence>
<reference evidence="8" key="1">
    <citation type="submission" date="2022-05" db="EMBL/GenBank/DDBJ databases">
        <title>Jatrophihabitans sp. SB3-54 whole genome sequence.</title>
        <authorList>
            <person name="Suh M.K."/>
            <person name="Eom M.K."/>
            <person name="Kim J.S."/>
            <person name="Kim H.S."/>
            <person name="Do H.E."/>
            <person name="Shin Y.K."/>
            <person name="Lee J.-S."/>
        </authorList>
    </citation>
    <scope>NUCLEOTIDE SEQUENCE</scope>
    <source>
        <strain evidence="8">SB3-54</strain>
    </source>
</reference>
<keyword evidence="7" id="KW-1133">Transmembrane helix</keyword>
<evidence type="ECO:0000313" key="9">
    <source>
        <dbReference type="Proteomes" id="UP001164693"/>
    </source>
</evidence>
<evidence type="ECO:0000256" key="4">
    <source>
        <dbReference type="ARBA" id="ARBA00023125"/>
    </source>
</evidence>
<keyword evidence="3" id="KW-0044">Antibiotic</keyword>
<dbReference type="Pfam" id="PF00960">
    <property type="entry name" value="Neocarzinostat"/>
    <property type="match status" value="1"/>
</dbReference>
<dbReference type="Proteomes" id="UP001164693">
    <property type="component" value="Chromosome"/>
</dbReference>
<comment type="similarity">
    <text evidence="1">Belongs to the neocarzinostatin family.</text>
</comment>
<keyword evidence="4" id="KW-0238">DNA-binding</keyword>
<protein>
    <submittedName>
        <fullName evidence="8">Neocarzinostatin apoprotein domain-containing protein</fullName>
    </submittedName>
</protein>
<evidence type="ECO:0000256" key="2">
    <source>
        <dbReference type="ARBA" id="ARBA00022529"/>
    </source>
</evidence>
<dbReference type="InterPro" id="IPR027273">
    <property type="entry name" value="Neocarzinostatin-like"/>
</dbReference>
<keyword evidence="5" id="KW-1015">Disulfide bond</keyword>
<dbReference type="RefSeq" id="WP_269442517.1">
    <property type="nucleotide sequence ID" value="NZ_CP097463.1"/>
</dbReference>
<feature type="region of interest" description="Disordered" evidence="6">
    <location>
        <begin position="48"/>
        <end position="95"/>
    </location>
</feature>
<evidence type="ECO:0000313" key="8">
    <source>
        <dbReference type="EMBL" id="WAX55992.1"/>
    </source>
</evidence>
<sequence length="197" mass="19686">MSDAGARTAAKAGHRTRQLRGGSFACRAAICVAVMFLAACGSGSSSVVRTQGPTLSTPPASPASPASAASAASSPARSTRARAQPRVSVRPSLGLRNRQTVRVSGSGFSANQALQVIQCAVKGASTGPGDCNLTGMLSATSDGLGRVSVDLVVLRGPFGTNNIICGARQACLVSVTQASLSPTEEADAPITFAPVTS</sequence>
<evidence type="ECO:0000256" key="1">
    <source>
        <dbReference type="ARBA" id="ARBA00010648"/>
    </source>
</evidence>
<evidence type="ECO:0000256" key="5">
    <source>
        <dbReference type="ARBA" id="ARBA00023157"/>
    </source>
</evidence>
<name>A0ABY7JTV9_9ACTN</name>
<keyword evidence="9" id="KW-1185">Reference proteome</keyword>
<feature type="transmembrane region" description="Helical" evidence="7">
    <location>
        <begin position="21"/>
        <end position="39"/>
    </location>
</feature>
<evidence type="ECO:0000256" key="6">
    <source>
        <dbReference type="SAM" id="MobiDB-lite"/>
    </source>
</evidence>
<organism evidence="8 9">
    <name type="scientific">Jatrophihabitans cynanchi</name>
    <dbReference type="NCBI Taxonomy" id="2944128"/>
    <lineage>
        <taxon>Bacteria</taxon>
        <taxon>Bacillati</taxon>
        <taxon>Actinomycetota</taxon>
        <taxon>Actinomycetes</taxon>
        <taxon>Jatrophihabitantales</taxon>
        <taxon>Jatrophihabitantaceae</taxon>
        <taxon>Jatrophihabitans</taxon>
    </lineage>
</organism>
<proteinExistence type="inferred from homology"/>
<keyword evidence="7" id="KW-0472">Membrane</keyword>
<dbReference type="SUPFAM" id="SSF49319">
    <property type="entry name" value="Actinoxanthin-like"/>
    <property type="match status" value="1"/>
</dbReference>
<dbReference type="EMBL" id="CP097463">
    <property type="protein sequence ID" value="WAX55992.1"/>
    <property type="molecule type" value="Genomic_DNA"/>
</dbReference>
<keyword evidence="7" id="KW-0812">Transmembrane</keyword>
<feature type="compositionally biased region" description="Low complexity" evidence="6">
    <location>
        <begin position="63"/>
        <end position="82"/>
    </location>
</feature>
<gene>
    <name evidence="8" type="ORF">M6B22_15805</name>
</gene>
<dbReference type="Gene3D" id="2.60.40.230">
    <property type="entry name" value="Neocarzinostatin-like"/>
    <property type="match status" value="1"/>
</dbReference>
<accession>A0ABY7JTV9</accession>
<keyword evidence="2" id="KW-0929">Antimicrobial</keyword>
<dbReference type="InterPro" id="IPR002186">
    <property type="entry name" value="Neocarzinostatin_fam"/>
</dbReference>